<name>A0A853IUB5_9BURK</name>
<feature type="compositionally biased region" description="Low complexity" evidence="1">
    <location>
        <begin position="387"/>
        <end position="399"/>
    </location>
</feature>
<feature type="compositionally biased region" description="Low complexity" evidence="1">
    <location>
        <begin position="369"/>
        <end position="380"/>
    </location>
</feature>
<feature type="compositionally biased region" description="Polar residues" evidence="1">
    <location>
        <begin position="1"/>
        <end position="12"/>
    </location>
</feature>
<feature type="region of interest" description="Disordered" evidence="1">
    <location>
        <begin position="1"/>
        <end position="27"/>
    </location>
</feature>
<organism evidence="3 4">
    <name type="scientific">Ottowia beijingensis</name>
    <dbReference type="NCBI Taxonomy" id="1207057"/>
    <lineage>
        <taxon>Bacteria</taxon>
        <taxon>Pseudomonadati</taxon>
        <taxon>Pseudomonadota</taxon>
        <taxon>Betaproteobacteria</taxon>
        <taxon>Burkholderiales</taxon>
        <taxon>Comamonadaceae</taxon>
        <taxon>Ottowia</taxon>
    </lineage>
</organism>
<feature type="region of interest" description="Disordered" evidence="1">
    <location>
        <begin position="554"/>
        <end position="587"/>
    </location>
</feature>
<keyword evidence="2" id="KW-0812">Transmembrane</keyword>
<reference evidence="3 4" key="1">
    <citation type="submission" date="2020-07" db="EMBL/GenBank/DDBJ databases">
        <authorList>
            <person name="Maaloum M."/>
        </authorList>
    </citation>
    <scope>NUCLEOTIDE SEQUENCE [LARGE SCALE GENOMIC DNA]</scope>
    <source>
        <strain evidence="3 4">GCS-AN-3</strain>
    </source>
</reference>
<sequence>MSGQPQSSSPAISESDPAVPPPRPRRRLPANRWVRRGLYAGAGLLGLWALGWLGLPPLLKWQGEKIASAQLGRAVRIGAVDFKPWTLELTLNDVAVAGADGAPDQFSVKRVYADAELQSIFRLAPVIDALQIEAPAVRLTHLGDGRYDIDDILARLAARPQPAEPGEPARFALYNIDLSGGRIDFDDRAVGPQHEVRDLRLALPFISNLPSQRQIKVQPQLAFVANGSAFDSRAEALPFDASRHADAAFRLSGLDLQPYLGYIPPGLPIKLQAATVDADLRLGFEQTPQPSLRVGGTLTVSGLKSVDGQGADALAFDALKVQLGEVRPLERKVHLAAVELNGPHLALRRQADGQFNLLVTPGGANAPESGAVGAGAASAEARFDSESSQPPASRASGAGAGAAAAAAPAWQVAIDKLAVHGGTLDFTDDTTAADGVPAAAVRLNEFELAATTIGLPFAQPLTFSGSAARGSVPSIEFQGTAAERGAEVNARIAHLPLGLAAPYLAPHLVPRLTGELDAHVGLQWAPPQARDLPPELKIAAEQLTLRQLMLAEAPTPAASAAPAQAKRSAPRGALTEAARWPASPRST</sequence>
<gene>
    <name evidence="3" type="ORF">H0I39_02410</name>
</gene>
<dbReference type="Pfam" id="PF05359">
    <property type="entry name" value="DUF748"/>
    <property type="match status" value="1"/>
</dbReference>
<dbReference type="GO" id="GO:0090313">
    <property type="term" value="P:regulation of protein targeting to membrane"/>
    <property type="evidence" value="ECO:0007669"/>
    <property type="project" value="TreeGrafter"/>
</dbReference>
<dbReference type="AlphaFoldDB" id="A0A853IUB5"/>
<evidence type="ECO:0000256" key="2">
    <source>
        <dbReference type="SAM" id="Phobius"/>
    </source>
</evidence>
<dbReference type="Proteomes" id="UP000589716">
    <property type="component" value="Unassembled WGS sequence"/>
</dbReference>
<dbReference type="RefSeq" id="WP_180549447.1">
    <property type="nucleotide sequence ID" value="NZ_JACCKX010000001.1"/>
</dbReference>
<dbReference type="PANTHER" id="PTHR30441:SF8">
    <property type="entry name" value="DUF748 DOMAIN-CONTAINING PROTEIN"/>
    <property type="match status" value="1"/>
</dbReference>
<comment type="caution">
    <text evidence="3">The sequence shown here is derived from an EMBL/GenBank/DDBJ whole genome shotgun (WGS) entry which is preliminary data.</text>
</comment>
<accession>A0A853IUB5</accession>
<dbReference type="PANTHER" id="PTHR30441">
    <property type="entry name" value="DUF748 DOMAIN-CONTAINING PROTEIN"/>
    <property type="match status" value="1"/>
</dbReference>
<evidence type="ECO:0000313" key="4">
    <source>
        <dbReference type="Proteomes" id="UP000589716"/>
    </source>
</evidence>
<evidence type="ECO:0000256" key="1">
    <source>
        <dbReference type="SAM" id="MobiDB-lite"/>
    </source>
</evidence>
<keyword evidence="2" id="KW-0472">Membrane</keyword>
<feature type="compositionally biased region" description="Low complexity" evidence="1">
    <location>
        <begin position="554"/>
        <end position="567"/>
    </location>
</feature>
<proteinExistence type="predicted"/>
<protein>
    <submittedName>
        <fullName evidence="3">DUF748 domain-containing protein</fullName>
    </submittedName>
</protein>
<feature type="transmembrane region" description="Helical" evidence="2">
    <location>
        <begin position="33"/>
        <end position="55"/>
    </location>
</feature>
<keyword evidence="2" id="KW-1133">Transmembrane helix</keyword>
<keyword evidence="4" id="KW-1185">Reference proteome</keyword>
<evidence type="ECO:0000313" key="3">
    <source>
        <dbReference type="EMBL" id="NZA00917.1"/>
    </source>
</evidence>
<feature type="region of interest" description="Disordered" evidence="1">
    <location>
        <begin position="369"/>
        <end position="399"/>
    </location>
</feature>
<dbReference type="InterPro" id="IPR008023">
    <property type="entry name" value="DUF748"/>
</dbReference>
<dbReference type="GO" id="GO:0005886">
    <property type="term" value="C:plasma membrane"/>
    <property type="evidence" value="ECO:0007669"/>
    <property type="project" value="TreeGrafter"/>
</dbReference>
<dbReference type="InterPro" id="IPR052894">
    <property type="entry name" value="AsmA-related"/>
</dbReference>
<dbReference type="EMBL" id="JACCKX010000001">
    <property type="protein sequence ID" value="NZA00917.1"/>
    <property type="molecule type" value="Genomic_DNA"/>
</dbReference>